<feature type="region of interest" description="Disordered" evidence="1">
    <location>
        <begin position="10"/>
        <end position="32"/>
    </location>
</feature>
<feature type="compositionally biased region" description="Polar residues" evidence="1">
    <location>
        <begin position="20"/>
        <end position="32"/>
    </location>
</feature>
<proteinExistence type="predicted"/>
<evidence type="ECO:0008006" key="4">
    <source>
        <dbReference type="Google" id="ProtNLM"/>
    </source>
</evidence>
<dbReference type="Proteomes" id="UP000028931">
    <property type="component" value="Chromosome"/>
</dbReference>
<evidence type="ECO:0000313" key="3">
    <source>
        <dbReference type="Proteomes" id="UP000028931"/>
    </source>
</evidence>
<protein>
    <recommendedName>
        <fullName evidence="4">AP2 domain-containing protein</fullName>
    </recommendedName>
</protein>
<evidence type="ECO:0000313" key="2">
    <source>
        <dbReference type="EMBL" id="AIL60408.1"/>
    </source>
</evidence>
<dbReference type="EMBL" id="CP009048">
    <property type="protein sequence ID" value="AIL60408.1"/>
    <property type="molecule type" value="Genomic_DNA"/>
</dbReference>
<evidence type="ECO:0000256" key="1">
    <source>
        <dbReference type="SAM" id="MobiDB-lite"/>
    </source>
</evidence>
<dbReference type="AlphaFoldDB" id="A0A077F4K9"/>
<dbReference type="KEGG" id="palk:PSAKL28_11820"/>
<name>A0A077F4K9_9PSED</name>
<organism evidence="2 3">
    <name type="scientific">Pseudomonas alkylphenolica</name>
    <dbReference type="NCBI Taxonomy" id="237609"/>
    <lineage>
        <taxon>Bacteria</taxon>
        <taxon>Pseudomonadati</taxon>
        <taxon>Pseudomonadota</taxon>
        <taxon>Gammaproteobacteria</taxon>
        <taxon>Pseudomonadales</taxon>
        <taxon>Pseudomonadaceae</taxon>
        <taxon>Pseudomonas</taxon>
    </lineage>
</organism>
<sequence>MPYPLDLNLTSPAFQAKPSEPTTPTPDSANDSVSGKLVCGVGINDLPGHSSYRDPKTGKLRLQPEYSAWNAMINRGYGKKTHARCPTYIGCSVHPDWLRFSGFKAWFDQNHVEGWCLDKDLICPGNKVYGPEHCRYVPPYLNLIVTDSAATRGKWPLGVTKHVRGVGYQAFCRADGKQIRLGSFACPLSAHKAWQEKKADVIDDALQRYMKERVVHIEVVRALIHYADRLRADAAAGRETTGFST</sequence>
<reference evidence="2 3" key="1">
    <citation type="submission" date="2014-07" db="EMBL/GenBank/DDBJ databases">
        <authorList>
            <person name="Lee K."/>
            <person name="Lim J.Y."/>
            <person name="Hwang I."/>
        </authorList>
    </citation>
    <scope>NUCLEOTIDE SEQUENCE [LARGE SCALE GENOMIC DNA]</scope>
    <source>
        <strain evidence="2 3">KL28</strain>
    </source>
</reference>
<accession>A0A077F4K9</accession>
<dbReference type="HOGENOM" id="CLU_099024_0_0_6"/>
<gene>
    <name evidence="2" type="ORF">PSAKL28_11820</name>
</gene>
<dbReference type="eggNOG" id="ENOG502ZBXI">
    <property type="taxonomic scope" value="Bacteria"/>
</dbReference>